<dbReference type="EMBL" id="DS028095">
    <property type="protein sequence ID" value="KMP05068.1"/>
    <property type="molecule type" value="Genomic_DNA"/>
</dbReference>
<evidence type="ECO:0000313" key="3">
    <source>
        <dbReference type="Proteomes" id="UP000054565"/>
    </source>
</evidence>
<accession>A0A0J6YDS8</accession>
<dbReference type="Proteomes" id="UP000054565">
    <property type="component" value="Unassembled WGS sequence"/>
</dbReference>
<reference evidence="3" key="1">
    <citation type="journal article" date="2010" name="Genome Res.">
        <title>Population genomic sequencing of Coccidioides fungi reveals recent hybridization and transposon control.</title>
        <authorList>
            <person name="Neafsey D.E."/>
            <person name="Barker B.M."/>
            <person name="Sharpton T.J."/>
            <person name="Stajich J.E."/>
            <person name="Park D.J."/>
            <person name="Whiston E."/>
            <person name="Hung C.-Y."/>
            <person name="McMahan C."/>
            <person name="White J."/>
            <person name="Sykes S."/>
            <person name="Heiman D."/>
            <person name="Young S."/>
            <person name="Zeng Q."/>
            <person name="Abouelleil A."/>
            <person name="Aftuck L."/>
            <person name="Bessette D."/>
            <person name="Brown A."/>
            <person name="FitzGerald M."/>
            <person name="Lui A."/>
            <person name="Macdonald J.P."/>
            <person name="Priest M."/>
            <person name="Orbach M.J."/>
            <person name="Galgiani J.N."/>
            <person name="Kirkland T.N."/>
            <person name="Cole G.T."/>
            <person name="Birren B.W."/>
            <person name="Henn M.R."/>
            <person name="Taylor J.W."/>
            <person name="Rounsley S.D."/>
        </authorList>
    </citation>
    <scope>NUCLEOTIDE SEQUENCE [LARGE SCALE GENOMIC DNA]</scope>
    <source>
        <strain evidence="3">RMSCC 2394</strain>
    </source>
</reference>
<gene>
    <name evidence="2" type="ORF">CIRG_04749</name>
</gene>
<protein>
    <submittedName>
        <fullName evidence="2">Uncharacterized protein</fullName>
    </submittedName>
</protein>
<feature type="region of interest" description="Disordered" evidence="1">
    <location>
        <begin position="46"/>
        <end position="68"/>
    </location>
</feature>
<proteinExistence type="predicted"/>
<organism evidence="2 3">
    <name type="scientific">Coccidioides immitis RMSCC 2394</name>
    <dbReference type="NCBI Taxonomy" id="404692"/>
    <lineage>
        <taxon>Eukaryota</taxon>
        <taxon>Fungi</taxon>
        <taxon>Dikarya</taxon>
        <taxon>Ascomycota</taxon>
        <taxon>Pezizomycotina</taxon>
        <taxon>Eurotiomycetes</taxon>
        <taxon>Eurotiomycetidae</taxon>
        <taxon>Onygenales</taxon>
        <taxon>Onygenaceae</taxon>
        <taxon>Coccidioides</taxon>
    </lineage>
</organism>
<evidence type="ECO:0000313" key="2">
    <source>
        <dbReference type="EMBL" id="KMP05068.1"/>
    </source>
</evidence>
<dbReference type="AlphaFoldDB" id="A0A0J6YDS8"/>
<name>A0A0J6YDS8_COCIT</name>
<sequence>MLPGYNTLSENERFDVSWWSSRMESGAVTPEWYPISLGQNSNCKADVNDKSRSTQASPLALKPSSGSEWTTTQANHFWATLKLLVALNLAHAPCIDDGRVNTVILSHHSER</sequence>
<evidence type="ECO:0000256" key="1">
    <source>
        <dbReference type="SAM" id="MobiDB-lite"/>
    </source>
</evidence>